<keyword evidence="11" id="KW-1185">Reference proteome</keyword>
<gene>
    <name evidence="10" type="ORF">BLNAU_8678</name>
</gene>
<name>A0ABQ9XXT2_9EUKA</name>
<protein>
    <submittedName>
        <fullName evidence="10">Targeting protein for Xklp2</fullName>
    </submittedName>
</protein>
<comment type="subcellular location">
    <subcellularLocation>
        <location evidence="2">Cytoplasm</location>
        <location evidence="2">Cytoskeleton</location>
        <location evidence="2">Spindle</location>
    </subcellularLocation>
    <subcellularLocation>
        <location evidence="1">Nucleus</location>
    </subcellularLocation>
</comment>
<accession>A0ABQ9XXT2</accession>
<dbReference type="PANTHER" id="PTHR14326:SF44">
    <property type="entry name" value="TARGETING PROTEIN FOR XKLP2"/>
    <property type="match status" value="1"/>
</dbReference>
<dbReference type="Proteomes" id="UP001281761">
    <property type="component" value="Unassembled WGS sequence"/>
</dbReference>
<feature type="region of interest" description="Disordered" evidence="7">
    <location>
        <begin position="310"/>
        <end position="333"/>
    </location>
</feature>
<dbReference type="Pfam" id="PF06886">
    <property type="entry name" value="TPX2"/>
    <property type="match status" value="1"/>
</dbReference>
<evidence type="ECO:0000256" key="3">
    <source>
        <dbReference type="ARBA" id="ARBA00005885"/>
    </source>
</evidence>
<keyword evidence="6" id="KW-0539">Nucleus</keyword>
<dbReference type="InterPro" id="IPR027330">
    <property type="entry name" value="TPX2_central_dom"/>
</dbReference>
<evidence type="ECO:0000313" key="11">
    <source>
        <dbReference type="Proteomes" id="UP001281761"/>
    </source>
</evidence>
<feature type="domain" description="TPX2 C-terminal" evidence="8">
    <location>
        <begin position="248"/>
        <end position="318"/>
    </location>
</feature>
<evidence type="ECO:0000256" key="1">
    <source>
        <dbReference type="ARBA" id="ARBA00004123"/>
    </source>
</evidence>
<feature type="domain" description="TPX2 central" evidence="9">
    <location>
        <begin position="3"/>
        <end position="120"/>
    </location>
</feature>
<evidence type="ECO:0000256" key="2">
    <source>
        <dbReference type="ARBA" id="ARBA00004186"/>
    </source>
</evidence>
<organism evidence="10 11">
    <name type="scientific">Blattamonas nauphoetae</name>
    <dbReference type="NCBI Taxonomy" id="2049346"/>
    <lineage>
        <taxon>Eukaryota</taxon>
        <taxon>Metamonada</taxon>
        <taxon>Preaxostyla</taxon>
        <taxon>Oxymonadida</taxon>
        <taxon>Blattamonas</taxon>
    </lineage>
</organism>
<dbReference type="InterPro" id="IPR027329">
    <property type="entry name" value="TPX2_C"/>
</dbReference>
<evidence type="ECO:0000256" key="5">
    <source>
        <dbReference type="ARBA" id="ARBA00023212"/>
    </source>
</evidence>
<evidence type="ECO:0000313" key="10">
    <source>
        <dbReference type="EMBL" id="KAK2956311.1"/>
    </source>
</evidence>
<dbReference type="InterPro" id="IPR009675">
    <property type="entry name" value="TPX2_fam"/>
</dbReference>
<evidence type="ECO:0000259" key="9">
    <source>
        <dbReference type="Pfam" id="PF12214"/>
    </source>
</evidence>
<dbReference type="EMBL" id="JARBJD010000057">
    <property type="protein sequence ID" value="KAK2956311.1"/>
    <property type="molecule type" value="Genomic_DNA"/>
</dbReference>
<dbReference type="Pfam" id="PF12214">
    <property type="entry name" value="TPX2_importin"/>
    <property type="match status" value="1"/>
</dbReference>
<evidence type="ECO:0000256" key="4">
    <source>
        <dbReference type="ARBA" id="ARBA00022490"/>
    </source>
</evidence>
<keyword evidence="5" id="KW-0206">Cytoskeleton</keyword>
<evidence type="ECO:0000256" key="7">
    <source>
        <dbReference type="SAM" id="MobiDB-lite"/>
    </source>
</evidence>
<reference evidence="10 11" key="1">
    <citation type="journal article" date="2022" name="bioRxiv">
        <title>Genomics of Preaxostyla Flagellates Illuminates Evolutionary Transitions and the Path Towards Mitochondrial Loss.</title>
        <authorList>
            <person name="Novak L.V.F."/>
            <person name="Treitli S.C."/>
            <person name="Pyrih J."/>
            <person name="Halakuc P."/>
            <person name="Pipaliya S.V."/>
            <person name="Vacek V."/>
            <person name="Brzon O."/>
            <person name="Soukal P."/>
            <person name="Eme L."/>
            <person name="Dacks J.B."/>
            <person name="Karnkowska A."/>
            <person name="Elias M."/>
            <person name="Hampl V."/>
        </authorList>
    </citation>
    <scope>NUCLEOTIDE SEQUENCE [LARGE SCALE GENOMIC DNA]</scope>
    <source>
        <strain evidence="10">NAU3</strain>
        <tissue evidence="10">Gut</tissue>
    </source>
</reference>
<keyword evidence="4" id="KW-0963">Cytoplasm</keyword>
<proteinExistence type="inferred from homology"/>
<comment type="caution">
    <text evidence="10">The sequence shown here is derived from an EMBL/GenBank/DDBJ whole genome shotgun (WGS) entry which is preliminary data.</text>
</comment>
<evidence type="ECO:0000259" key="8">
    <source>
        <dbReference type="Pfam" id="PF06886"/>
    </source>
</evidence>
<evidence type="ECO:0000256" key="6">
    <source>
        <dbReference type="ARBA" id="ARBA00023242"/>
    </source>
</evidence>
<sequence length="508" mass="56652">MVKLTVPHSPKLTTKYRTRNVPRYYLSQEEKENQIFEEMKKNQFKAQPLNKKILQSKGVQGLKRVEKKAPTKSNTPLVLKRSMENKQRKELAVVKVAKPTVKARPLNKKVLEGIVGLPPKQPIHLIEPQPFRLRTDLRGKKTEEEMKKIVEEETKKEAETASSFRALPMPDFKTPTLKKVATIIDPAPFNLQTDQRGEAYQEKMRALIEEEKKKKEHVTPFRARPANVHKPAFVPAKSQVPLAVPVGFNLRSDERAPQRNAFDRKVKQKQAIAEKIKKEKEESERRTLRSKTVFRAGKIKFDKKQADFVPKESSRSLTEAPGHPFEFDENDEKDVGPVTPANGLLAFVDASPPLPNAANGFDSFAVCVFVLDDENIVEGHGDDEPNDVVEVAEEAGVKDVANGFWSLNEDDDAAVPEFVENGLVMVNEKGALVAIAAGTSVGAHPAPKEVVRVDPTFVDVDAALSFVDEKPTNVSNVPSFFVSDDGLGVSYSSNESTVRFTGFGLKRL</sequence>
<dbReference type="PANTHER" id="PTHR14326">
    <property type="entry name" value="TARGETING PROTEIN FOR XKLP2"/>
    <property type="match status" value="1"/>
</dbReference>
<comment type="similarity">
    <text evidence="3">Belongs to the TPX2 family.</text>
</comment>